<dbReference type="GO" id="GO:0003676">
    <property type="term" value="F:nucleic acid binding"/>
    <property type="evidence" value="ECO:0007669"/>
    <property type="project" value="InterPro"/>
</dbReference>
<dbReference type="InterPro" id="IPR036397">
    <property type="entry name" value="RNaseH_sf"/>
</dbReference>
<sequence>MTAIFFDIETIPSQAPGAREQARQSVRAPGTLRKAESIAAWHAEHGDEAAEELYKRQALSPSDGEVCCVGFALDDADPVAVVRELNESEGDYLRRALAVVDEHLREANRQADPLLQPWIDGAPVYPVGFNVLKFDLPFLRWRCWANRIATPSWLPGPFARAPRDLCDVMLLAAGPTGMMSLDKVCRALGIASPKAEGVDGSQVLDLWRNSAHADLAAYCCADVAATRACWHVMQGSFGAAEPAVAQEATA</sequence>
<dbReference type="InterPro" id="IPR019288">
    <property type="entry name" value="3'-5'_exonuclease_PolB-like"/>
</dbReference>
<accession>A0A369ARU9</accession>
<dbReference type="SUPFAM" id="SSF53098">
    <property type="entry name" value="Ribonuclease H-like"/>
    <property type="match status" value="1"/>
</dbReference>
<dbReference type="RefSeq" id="WP_158636984.1">
    <property type="nucleotide sequence ID" value="NZ_QPJU01000001.1"/>
</dbReference>
<dbReference type="EMBL" id="QPJU01000001">
    <property type="protein sequence ID" value="RCX11845.1"/>
    <property type="molecule type" value="Genomic_DNA"/>
</dbReference>
<protein>
    <recommendedName>
        <fullName evidence="1">Predicted 3'-5' exonuclease PolB-like domain-containing protein</fullName>
    </recommendedName>
</protein>
<evidence type="ECO:0000313" key="3">
    <source>
        <dbReference type="Proteomes" id="UP000252174"/>
    </source>
</evidence>
<proteinExistence type="predicted"/>
<keyword evidence="3" id="KW-1185">Reference proteome</keyword>
<dbReference type="InterPro" id="IPR012337">
    <property type="entry name" value="RNaseH-like_sf"/>
</dbReference>
<gene>
    <name evidence="2" type="ORF">DFR45_101377</name>
</gene>
<dbReference type="Pfam" id="PF10108">
    <property type="entry name" value="DNA_pol_B_exo2"/>
    <property type="match status" value="1"/>
</dbReference>
<dbReference type="Gene3D" id="3.30.420.10">
    <property type="entry name" value="Ribonuclease H-like superfamily/Ribonuclease H"/>
    <property type="match status" value="1"/>
</dbReference>
<name>A0A369ARU9_9BURK</name>
<reference evidence="2 3" key="1">
    <citation type="submission" date="2018-07" db="EMBL/GenBank/DDBJ databases">
        <title>Genomic Encyclopedia of Type Strains, Phase IV (KMG-IV): sequencing the most valuable type-strain genomes for metagenomic binning, comparative biology and taxonomic classification.</title>
        <authorList>
            <person name="Goeker M."/>
        </authorList>
    </citation>
    <scope>NUCLEOTIDE SEQUENCE [LARGE SCALE GENOMIC DNA]</scope>
    <source>
        <strain evidence="2 3">DSM 100911</strain>
    </source>
</reference>
<evidence type="ECO:0000259" key="1">
    <source>
        <dbReference type="Pfam" id="PF10108"/>
    </source>
</evidence>
<dbReference type="Proteomes" id="UP000252174">
    <property type="component" value="Unassembled WGS sequence"/>
</dbReference>
<evidence type="ECO:0000313" key="2">
    <source>
        <dbReference type="EMBL" id="RCX11845.1"/>
    </source>
</evidence>
<dbReference type="AlphaFoldDB" id="A0A369ARU9"/>
<organism evidence="2 3">
    <name type="scientific">Extensimonas vulgaris</name>
    <dbReference type="NCBI Taxonomy" id="1031594"/>
    <lineage>
        <taxon>Bacteria</taxon>
        <taxon>Pseudomonadati</taxon>
        <taxon>Pseudomonadota</taxon>
        <taxon>Betaproteobacteria</taxon>
        <taxon>Burkholderiales</taxon>
        <taxon>Comamonadaceae</taxon>
        <taxon>Extensimonas</taxon>
    </lineage>
</organism>
<feature type="domain" description="Predicted 3'-5' exonuclease PolB-like" evidence="1">
    <location>
        <begin position="127"/>
        <end position="234"/>
    </location>
</feature>
<comment type="caution">
    <text evidence="2">The sequence shown here is derived from an EMBL/GenBank/DDBJ whole genome shotgun (WGS) entry which is preliminary data.</text>
</comment>